<dbReference type="Proteomes" id="UP001597383">
    <property type="component" value="Unassembled WGS sequence"/>
</dbReference>
<keyword evidence="5" id="KW-0119">Carbohydrate metabolism</keyword>
<name>A0ABW4VYD6_9BACI</name>
<dbReference type="CDD" id="cd00452">
    <property type="entry name" value="KDPG_aldolase"/>
    <property type="match status" value="1"/>
</dbReference>
<evidence type="ECO:0000256" key="4">
    <source>
        <dbReference type="ARBA" id="ARBA00023239"/>
    </source>
</evidence>
<evidence type="ECO:0000256" key="3">
    <source>
        <dbReference type="ARBA" id="ARBA00011233"/>
    </source>
</evidence>
<dbReference type="EMBL" id="JBHUHQ010000015">
    <property type="protein sequence ID" value="MFD2044644.1"/>
    <property type="molecule type" value="Genomic_DNA"/>
</dbReference>
<protein>
    <submittedName>
        <fullName evidence="6">Bifunctional 4-hydroxy-2-oxoglutarate aldolase/2-dehydro-3-deoxy-phosphogluconate aldolase</fullName>
    </submittedName>
</protein>
<dbReference type="PANTHER" id="PTHR30246:SF1">
    <property type="entry name" value="2-DEHYDRO-3-DEOXY-6-PHOSPHOGALACTONATE ALDOLASE-RELATED"/>
    <property type="match status" value="1"/>
</dbReference>
<comment type="similarity">
    <text evidence="2">Belongs to the KHG/KDPG aldolase family.</text>
</comment>
<evidence type="ECO:0000256" key="2">
    <source>
        <dbReference type="ARBA" id="ARBA00006906"/>
    </source>
</evidence>
<dbReference type="SUPFAM" id="SSF51569">
    <property type="entry name" value="Aldolase"/>
    <property type="match status" value="1"/>
</dbReference>
<accession>A0ABW4VYD6</accession>
<dbReference type="InterPro" id="IPR000887">
    <property type="entry name" value="Aldlse_KDPG_KHG"/>
</dbReference>
<sequence length="215" mass="23047">MKNERISTLTEQGVIAVLRKIPNDKIMQVAESLIAGGVNALELTVDTEDAFHTINKLKVSFEDRAIIGAGTVLDEVSAELALQSGAEFIVSPILNKSVIKKTLLHGKISIPGVLTPTEMVEAIKYGADIVKVFPASVYGPGFLKHMKGPLPNISIIPTGGINLDNAKDYISAGAVAIGAGGQLLDKKAINENNFERITELAKQYVEAVERAREEI</sequence>
<comment type="caution">
    <text evidence="6">The sequence shown here is derived from an EMBL/GenBank/DDBJ whole genome shotgun (WGS) entry which is preliminary data.</text>
</comment>
<dbReference type="Gene3D" id="3.20.20.70">
    <property type="entry name" value="Aldolase class I"/>
    <property type="match status" value="1"/>
</dbReference>
<dbReference type="InterPro" id="IPR013785">
    <property type="entry name" value="Aldolase_TIM"/>
</dbReference>
<comment type="pathway">
    <text evidence="1">Carbohydrate acid metabolism.</text>
</comment>
<gene>
    <name evidence="6" type="ORF">ACFSJF_10230</name>
</gene>
<comment type="subunit">
    <text evidence="3">Homotrimer.</text>
</comment>
<proteinExistence type="inferred from homology"/>
<evidence type="ECO:0000256" key="5">
    <source>
        <dbReference type="ARBA" id="ARBA00023277"/>
    </source>
</evidence>
<organism evidence="6 7">
    <name type="scientific">Ornithinibacillus salinisoli</name>
    <dbReference type="NCBI Taxonomy" id="1848459"/>
    <lineage>
        <taxon>Bacteria</taxon>
        <taxon>Bacillati</taxon>
        <taxon>Bacillota</taxon>
        <taxon>Bacilli</taxon>
        <taxon>Bacillales</taxon>
        <taxon>Bacillaceae</taxon>
        <taxon>Ornithinibacillus</taxon>
    </lineage>
</organism>
<keyword evidence="4" id="KW-0456">Lyase</keyword>
<dbReference type="RefSeq" id="WP_377556453.1">
    <property type="nucleotide sequence ID" value="NZ_JBHUHQ010000015.1"/>
</dbReference>
<evidence type="ECO:0000256" key="1">
    <source>
        <dbReference type="ARBA" id="ARBA00004761"/>
    </source>
</evidence>
<evidence type="ECO:0000313" key="6">
    <source>
        <dbReference type="EMBL" id="MFD2044644.1"/>
    </source>
</evidence>
<dbReference type="PANTHER" id="PTHR30246">
    <property type="entry name" value="2-KETO-3-DEOXY-6-PHOSPHOGLUCONATE ALDOLASE"/>
    <property type="match status" value="1"/>
</dbReference>
<keyword evidence="7" id="KW-1185">Reference proteome</keyword>
<evidence type="ECO:0000313" key="7">
    <source>
        <dbReference type="Proteomes" id="UP001597383"/>
    </source>
</evidence>
<reference evidence="7" key="1">
    <citation type="journal article" date="2019" name="Int. J. Syst. Evol. Microbiol.">
        <title>The Global Catalogue of Microorganisms (GCM) 10K type strain sequencing project: providing services to taxonomists for standard genome sequencing and annotation.</title>
        <authorList>
            <consortium name="The Broad Institute Genomics Platform"/>
            <consortium name="The Broad Institute Genome Sequencing Center for Infectious Disease"/>
            <person name="Wu L."/>
            <person name="Ma J."/>
        </authorList>
    </citation>
    <scope>NUCLEOTIDE SEQUENCE [LARGE SCALE GENOMIC DNA]</scope>
    <source>
        <strain evidence="7">R28</strain>
    </source>
</reference>
<dbReference type="Pfam" id="PF01081">
    <property type="entry name" value="Aldolase"/>
    <property type="match status" value="1"/>
</dbReference>
<dbReference type="NCBIfam" id="TIGR01182">
    <property type="entry name" value="eda"/>
    <property type="match status" value="1"/>
</dbReference>